<evidence type="ECO:0000313" key="3">
    <source>
        <dbReference type="Proteomes" id="UP000515506"/>
    </source>
</evidence>
<dbReference type="InterPro" id="IPR007360">
    <property type="entry name" value="SirB"/>
</dbReference>
<feature type="transmembrane region" description="Helical" evidence="1">
    <location>
        <begin position="102"/>
        <end position="119"/>
    </location>
</feature>
<organism evidence="2 3">
    <name type="scientific">Pseudoxanthomonas mexicana</name>
    <dbReference type="NCBI Taxonomy" id="128785"/>
    <lineage>
        <taxon>Bacteria</taxon>
        <taxon>Pseudomonadati</taxon>
        <taxon>Pseudomonadota</taxon>
        <taxon>Gammaproteobacteria</taxon>
        <taxon>Lysobacterales</taxon>
        <taxon>Lysobacteraceae</taxon>
        <taxon>Pseudoxanthomonas</taxon>
    </lineage>
</organism>
<protein>
    <submittedName>
        <fullName evidence="2">SirB2 family protein</fullName>
    </submittedName>
</protein>
<dbReference type="RefSeq" id="WP_185896110.1">
    <property type="nucleotide sequence ID" value="NZ_CP060028.1"/>
</dbReference>
<dbReference type="EMBL" id="CP060028">
    <property type="protein sequence ID" value="QND80945.1"/>
    <property type="molecule type" value="Genomic_DNA"/>
</dbReference>
<keyword evidence="3" id="KW-1185">Reference proteome</keyword>
<evidence type="ECO:0000256" key="1">
    <source>
        <dbReference type="SAM" id="Phobius"/>
    </source>
</evidence>
<reference evidence="2 3" key="1">
    <citation type="submission" date="2020-08" db="EMBL/GenBank/DDBJ databases">
        <title>Streptomycin resistant and MDR strain, P. mexicana.</title>
        <authorList>
            <person name="Ganesh-kumar S."/>
            <person name="Zhe T."/>
            <person name="Yu Z."/>
            <person name="Min Y."/>
        </authorList>
    </citation>
    <scope>NUCLEOTIDE SEQUENCE [LARGE SCALE GENOMIC DNA]</scope>
    <source>
        <strain evidence="2 3">GTZY</strain>
    </source>
</reference>
<dbReference type="Pfam" id="PF04247">
    <property type="entry name" value="SirB"/>
    <property type="match status" value="1"/>
</dbReference>
<evidence type="ECO:0000313" key="2">
    <source>
        <dbReference type="EMBL" id="QND80945.1"/>
    </source>
</evidence>
<proteinExistence type="predicted"/>
<keyword evidence="1" id="KW-0472">Membrane</keyword>
<keyword evidence="1" id="KW-0812">Transmembrane</keyword>
<accession>A0ABX6RCH0</accession>
<gene>
    <name evidence="2" type="ORF">H4W19_03885</name>
</gene>
<sequence>MIHYYLQIKSAHVFLGLLVAAFFLLSFTTSSITQLRSIQTPVKYLTWTVDVSLLTAAMMLLTILPGAMYANAWLLVKLVALAGFVGCRHAMTTERPPLLPRWSWLLAGGALLAYAYSVARAHHPLGIFANFIT</sequence>
<feature type="transmembrane region" description="Helical" evidence="1">
    <location>
        <begin position="12"/>
        <end position="32"/>
    </location>
</feature>
<dbReference type="Proteomes" id="UP000515506">
    <property type="component" value="Chromosome"/>
</dbReference>
<name>A0ABX6RCH0_PSEMX</name>
<keyword evidence="1" id="KW-1133">Transmembrane helix</keyword>